<keyword evidence="1" id="KW-0472">Membrane</keyword>
<evidence type="ECO:0000256" key="1">
    <source>
        <dbReference type="SAM" id="Phobius"/>
    </source>
</evidence>
<reference evidence="2 3" key="1">
    <citation type="submission" date="2024-08" db="EMBL/GenBank/DDBJ databases">
        <title>Gnathostoma spinigerum genome.</title>
        <authorList>
            <person name="Gonzalez-Bertolin B."/>
            <person name="Monzon S."/>
            <person name="Zaballos A."/>
            <person name="Jimenez P."/>
            <person name="Dekumyoy P."/>
            <person name="Varona S."/>
            <person name="Cuesta I."/>
            <person name="Sumanam S."/>
            <person name="Adisakwattana P."/>
            <person name="Gasser R.B."/>
            <person name="Hernandez-Gonzalez A."/>
            <person name="Young N.D."/>
            <person name="Perteguer M.J."/>
        </authorList>
    </citation>
    <scope>NUCLEOTIDE SEQUENCE [LARGE SCALE GENOMIC DNA]</scope>
    <source>
        <strain evidence="2">AL3</strain>
        <tissue evidence="2">Liver</tissue>
    </source>
</reference>
<dbReference type="AlphaFoldDB" id="A0ABD6EWH8"/>
<gene>
    <name evidence="2" type="ORF">AB6A40_009248</name>
</gene>
<keyword evidence="1" id="KW-0812">Transmembrane</keyword>
<evidence type="ECO:0000313" key="2">
    <source>
        <dbReference type="EMBL" id="MFH4982539.1"/>
    </source>
</evidence>
<keyword evidence="3" id="KW-1185">Reference proteome</keyword>
<organism evidence="2 3">
    <name type="scientific">Gnathostoma spinigerum</name>
    <dbReference type="NCBI Taxonomy" id="75299"/>
    <lineage>
        <taxon>Eukaryota</taxon>
        <taxon>Metazoa</taxon>
        <taxon>Ecdysozoa</taxon>
        <taxon>Nematoda</taxon>
        <taxon>Chromadorea</taxon>
        <taxon>Rhabditida</taxon>
        <taxon>Spirurina</taxon>
        <taxon>Gnathostomatomorpha</taxon>
        <taxon>Gnathostomatoidea</taxon>
        <taxon>Gnathostomatidae</taxon>
        <taxon>Gnathostoma</taxon>
    </lineage>
</organism>
<comment type="caution">
    <text evidence="2">The sequence shown here is derived from an EMBL/GenBank/DDBJ whole genome shotgun (WGS) entry which is preliminary data.</text>
</comment>
<accession>A0ABD6EWH8</accession>
<feature type="non-terminal residue" evidence="2">
    <location>
        <position position="1"/>
    </location>
</feature>
<evidence type="ECO:0000313" key="3">
    <source>
        <dbReference type="Proteomes" id="UP001608902"/>
    </source>
</evidence>
<keyword evidence="1" id="KW-1133">Transmembrane helix</keyword>
<dbReference type="EMBL" id="JBGFUD010009530">
    <property type="protein sequence ID" value="MFH4982539.1"/>
    <property type="molecule type" value="Genomic_DNA"/>
</dbReference>
<proteinExistence type="predicted"/>
<name>A0ABD6EWH8_9BILA</name>
<dbReference type="Proteomes" id="UP001608902">
    <property type="component" value="Unassembled WGS sequence"/>
</dbReference>
<protein>
    <submittedName>
        <fullName evidence="2">Uncharacterized protein</fullName>
    </submittedName>
</protein>
<feature type="transmembrane region" description="Helical" evidence="1">
    <location>
        <begin position="48"/>
        <end position="66"/>
    </location>
</feature>
<sequence length="71" mass="7874">PFANVCTFNERTLLPDAQLIELEEEARQIKFDVIGLAEVRRKKMGPSVTLMVTISTLAVVTPILRVDSASM</sequence>